<dbReference type="InterPro" id="IPR008271">
    <property type="entry name" value="Ser/Thr_kinase_AS"/>
</dbReference>
<feature type="domain" description="Protein kinase" evidence="16">
    <location>
        <begin position="452"/>
        <end position="712"/>
    </location>
</feature>
<dbReference type="GO" id="GO:0009881">
    <property type="term" value="F:photoreceptor activity"/>
    <property type="evidence" value="ECO:0007669"/>
    <property type="project" value="UniProtKB-KW"/>
</dbReference>
<evidence type="ECO:0000256" key="15">
    <source>
        <dbReference type="SAM" id="MobiDB-lite"/>
    </source>
</evidence>
<dbReference type="Gene3D" id="3.30.450.20">
    <property type="entry name" value="PAS domain"/>
    <property type="match status" value="1"/>
</dbReference>
<protein>
    <recommendedName>
        <fullName evidence="2">non-specific serine/threonine protein kinase</fullName>
        <ecNumber evidence="2">2.7.11.1</ecNumber>
    </recommendedName>
</protein>
<keyword evidence="3" id="KW-0723">Serine/threonine-protein kinase</keyword>
<dbReference type="SMART" id="SM00220">
    <property type="entry name" value="S_TKc"/>
    <property type="match status" value="1"/>
</dbReference>
<evidence type="ECO:0000259" key="16">
    <source>
        <dbReference type="PROSITE" id="PS50011"/>
    </source>
</evidence>
<keyword evidence="6" id="KW-0808">Transferase</keyword>
<dbReference type="EC" id="2.7.11.1" evidence="2"/>
<evidence type="ECO:0000256" key="11">
    <source>
        <dbReference type="ARBA" id="ARBA00023136"/>
    </source>
</evidence>
<evidence type="ECO:0000256" key="1">
    <source>
        <dbReference type="ARBA" id="ARBA00004370"/>
    </source>
</evidence>
<dbReference type="FunFam" id="3.30.200.20:FF:000329">
    <property type="entry name" value="PAS domain-containing protein tyrosine kinase"/>
    <property type="match status" value="1"/>
</dbReference>
<dbReference type="PANTHER" id="PTHR44329:SF47">
    <property type="entry name" value="SERINE_THREONINE-PROTEIN KINASE ROCO5-RELATED"/>
    <property type="match status" value="1"/>
</dbReference>
<dbReference type="Gene3D" id="3.30.200.20">
    <property type="entry name" value="Phosphorylase Kinase, domain 1"/>
    <property type="match status" value="1"/>
</dbReference>
<evidence type="ECO:0000256" key="5">
    <source>
        <dbReference type="ARBA" id="ARBA00022606"/>
    </source>
</evidence>
<dbReference type="InterPro" id="IPR000719">
    <property type="entry name" value="Prot_kinase_dom"/>
</dbReference>
<dbReference type="CDD" id="cd13999">
    <property type="entry name" value="STKc_MAP3K-like"/>
    <property type="match status" value="1"/>
</dbReference>
<evidence type="ECO:0000313" key="19">
    <source>
        <dbReference type="Proteomes" id="UP001177140"/>
    </source>
</evidence>
<organism evidence="18 19">
    <name type="scientific">Papaver nudicaule</name>
    <name type="common">Iceland poppy</name>
    <dbReference type="NCBI Taxonomy" id="74823"/>
    <lineage>
        <taxon>Eukaryota</taxon>
        <taxon>Viridiplantae</taxon>
        <taxon>Streptophyta</taxon>
        <taxon>Embryophyta</taxon>
        <taxon>Tracheophyta</taxon>
        <taxon>Spermatophyta</taxon>
        <taxon>Magnoliopsida</taxon>
        <taxon>Ranunculales</taxon>
        <taxon>Papaveraceae</taxon>
        <taxon>Papaveroideae</taxon>
        <taxon>Papaver</taxon>
    </lineage>
</organism>
<accession>A0AA41VTQ0</accession>
<dbReference type="NCBIfam" id="TIGR00229">
    <property type="entry name" value="sensory_box"/>
    <property type="match status" value="1"/>
</dbReference>
<dbReference type="InterPro" id="IPR051681">
    <property type="entry name" value="Ser/Thr_Kinases-Pseudokinases"/>
</dbReference>
<keyword evidence="4" id="KW-0600">Photoreceptor protein</keyword>
<proteinExistence type="predicted"/>
<evidence type="ECO:0000256" key="8">
    <source>
        <dbReference type="ARBA" id="ARBA00022777"/>
    </source>
</evidence>
<dbReference type="FunFam" id="1.10.510.10:FF:000476">
    <property type="entry name" value="PAS domain-containing protein tyrosine kinase family protein"/>
    <property type="match status" value="1"/>
</dbReference>
<dbReference type="Pfam" id="PF00989">
    <property type="entry name" value="PAS"/>
    <property type="match status" value="1"/>
</dbReference>
<dbReference type="InterPro" id="IPR011009">
    <property type="entry name" value="Kinase-like_dom_sf"/>
</dbReference>
<evidence type="ECO:0000256" key="6">
    <source>
        <dbReference type="ARBA" id="ARBA00022679"/>
    </source>
</evidence>
<evidence type="ECO:0000256" key="12">
    <source>
        <dbReference type="ARBA" id="ARBA00023170"/>
    </source>
</evidence>
<comment type="catalytic activity">
    <reaction evidence="13">
        <text>L-threonyl-[protein] + ATP = O-phospho-L-threonyl-[protein] + ADP + H(+)</text>
        <dbReference type="Rhea" id="RHEA:46608"/>
        <dbReference type="Rhea" id="RHEA-COMP:11060"/>
        <dbReference type="Rhea" id="RHEA-COMP:11605"/>
        <dbReference type="ChEBI" id="CHEBI:15378"/>
        <dbReference type="ChEBI" id="CHEBI:30013"/>
        <dbReference type="ChEBI" id="CHEBI:30616"/>
        <dbReference type="ChEBI" id="CHEBI:61977"/>
        <dbReference type="ChEBI" id="CHEBI:456216"/>
        <dbReference type="EC" id="2.7.11.1"/>
    </reaction>
</comment>
<evidence type="ECO:0000256" key="2">
    <source>
        <dbReference type="ARBA" id="ARBA00012513"/>
    </source>
</evidence>
<evidence type="ECO:0000256" key="10">
    <source>
        <dbReference type="ARBA" id="ARBA00022991"/>
    </source>
</evidence>
<dbReference type="PROSITE" id="PS50011">
    <property type="entry name" value="PROTEIN_KINASE_DOM"/>
    <property type="match status" value="1"/>
</dbReference>
<evidence type="ECO:0000313" key="18">
    <source>
        <dbReference type="EMBL" id="MCL7047330.1"/>
    </source>
</evidence>
<dbReference type="SUPFAM" id="SSF55785">
    <property type="entry name" value="PYP-like sensor domain (PAS domain)"/>
    <property type="match status" value="1"/>
</dbReference>
<dbReference type="SUPFAM" id="SSF56112">
    <property type="entry name" value="Protein kinase-like (PK-like)"/>
    <property type="match status" value="1"/>
</dbReference>
<dbReference type="Pfam" id="PF07714">
    <property type="entry name" value="PK_Tyr_Ser-Thr"/>
    <property type="match status" value="1"/>
</dbReference>
<dbReference type="PANTHER" id="PTHR44329">
    <property type="entry name" value="SERINE/THREONINE-PROTEIN KINASE TNNI3K-RELATED"/>
    <property type="match status" value="1"/>
</dbReference>
<keyword evidence="7" id="KW-0547">Nucleotide-binding</keyword>
<dbReference type="InterPro" id="IPR013767">
    <property type="entry name" value="PAS_fold"/>
</dbReference>
<keyword evidence="10" id="KW-0157">Chromophore</keyword>
<comment type="catalytic activity">
    <reaction evidence="14">
        <text>L-seryl-[protein] + ATP = O-phospho-L-seryl-[protein] + ADP + H(+)</text>
        <dbReference type="Rhea" id="RHEA:17989"/>
        <dbReference type="Rhea" id="RHEA-COMP:9863"/>
        <dbReference type="Rhea" id="RHEA-COMP:11604"/>
        <dbReference type="ChEBI" id="CHEBI:15378"/>
        <dbReference type="ChEBI" id="CHEBI:29999"/>
        <dbReference type="ChEBI" id="CHEBI:30616"/>
        <dbReference type="ChEBI" id="CHEBI:83421"/>
        <dbReference type="ChEBI" id="CHEBI:456216"/>
        <dbReference type="EC" id="2.7.11.1"/>
    </reaction>
</comment>
<dbReference type="PRINTS" id="PR00109">
    <property type="entry name" value="TYRKINASE"/>
</dbReference>
<dbReference type="InterPro" id="IPR035965">
    <property type="entry name" value="PAS-like_dom_sf"/>
</dbReference>
<dbReference type="PROSITE" id="PS00108">
    <property type="entry name" value="PROTEIN_KINASE_ST"/>
    <property type="match status" value="1"/>
</dbReference>
<evidence type="ECO:0000256" key="9">
    <source>
        <dbReference type="ARBA" id="ARBA00022840"/>
    </source>
</evidence>
<dbReference type="InterPro" id="IPR000014">
    <property type="entry name" value="PAS"/>
</dbReference>
<keyword evidence="5" id="KW-0716">Sensory transduction</keyword>
<dbReference type="GO" id="GO:0016020">
    <property type="term" value="C:membrane"/>
    <property type="evidence" value="ECO:0007669"/>
    <property type="project" value="UniProtKB-SubCell"/>
</dbReference>
<keyword evidence="11" id="KW-0472">Membrane</keyword>
<evidence type="ECO:0000256" key="3">
    <source>
        <dbReference type="ARBA" id="ARBA00022527"/>
    </source>
</evidence>
<keyword evidence="8" id="KW-0418">Kinase</keyword>
<dbReference type="AlphaFoldDB" id="A0AA41VTQ0"/>
<evidence type="ECO:0000256" key="7">
    <source>
        <dbReference type="ARBA" id="ARBA00022741"/>
    </source>
</evidence>
<evidence type="ECO:0000256" key="13">
    <source>
        <dbReference type="ARBA" id="ARBA00047899"/>
    </source>
</evidence>
<comment type="caution">
    <text evidence="18">The sequence shown here is derived from an EMBL/GenBank/DDBJ whole genome shotgun (WGS) entry which is preliminary data.</text>
</comment>
<evidence type="ECO:0000259" key="17">
    <source>
        <dbReference type="PROSITE" id="PS50112"/>
    </source>
</evidence>
<evidence type="ECO:0000256" key="14">
    <source>
        <dbReference type="ARBA" id="ARBA00048679"/>
    </source>
</evidence>
<dbReference type="CDD" id="cd00130">
    <property type="entry name" value="PAS"/>
    <property type="match status" value="1"/>
</dbReference>
<name>A0AA41VTQ0_PAPNU</name>
<dbReference type="PROSITE" id="PS50112">
    <property type="entry name" value="PAS"/>
    <property type="match status" value="1"/>
</dbReference>
<dbReference type="GO" id="GO:0005524">
    <property type="term" value="F:ATP binding"/>
    <property type="evidence" value="ECO:0007669"/>
    <property type="project" value="UniProtKB-KW"/>
</dbReference>
<comment type="subcellular location">
    <subcellularLocation>
        <location evidence="1">Membrane</location>
    </subcellularLocation>
</comment>
<dbReference type="Proteomes" id="UP001177140">
    <property type="component" value="Unassembled WGS sequence"/>
</dbReference>
<evidence type="ECO:0000256" key="4">
    <source>
        <dbReference type="ARBA" id="ARBA00022543"/>
    </source>
</evidence>
<keyword evidence="19" id="KW-1185">Reference proteome</keyword>
<dbReference type="GO" id="GO:0004674">
    <property type="term" value="F:protein serine/threonine kinase activity"/>
    <property type="evidence" value="ECO:0007669"/>
    <property type="project" value="UniProtKB-KW"/>
</dbReference>
<feature type="region of interest" description="Disordered" evidence="15">
    <location>
        <begin position="57"/>
        <end position="93"/>
    </location>
</feature>
<feature type="compositionally biased region" description="Polar residues" evidence="15">
    <location>
        <begin position="57"/>
        <end position="71"/>
    </location>
</feature>
<dbReference type="SMART" id="SM00091">
    <property type="entry name" value="PAS"/>
    <property type="match status" value="1"/>
</dbReference>
<dbReference type="EMBL" id="JAJJMA010291739">
    <property type="protein sequence ID" value="MCL7047330.1"/>
    <property type="molecule type" value="Genomic_DNA"/>
</dbReference>
<reference evidence="18" key="1">
    <citation type="submission" date="2022-03" db="EMBL/GenBank/DDBJ databases">
        <title>A functionally conserved STORR gene fusion in Papaver species that diverged 16.8 million years ago.</title>
        <authorList>
            <person name="Catania T."/>
        </authorList>
    </citation>
    <scope>NUCLEOTIDE SEQUENCE</scope>
    <source>
        <strain evidence="18">S-191538</strain>
    </source>
</reference>
<dbReference type="GO" id="GO:0006355">
    <property type="term" value="P:regulation of DNA-templated transcription"/>
    <property type="evidence" value="ECO:0007669"/>
    <property type="project" value="InterPro"/>
</dbReference>
<dbReference type="InterPro" id="IPR001245">
    <property type="entry name" value="Ser-Thr/Tyr_kinase_cat_dom"/>
</dbReference>
<keyword evidence="9" id="KW-0067">ATP-binding</keyword>
<gene>
    <name evidence="18" type="ORF">MKW94_017413</name>
</gene>
<dbReference type="Gene3D" id="1.10.510.10">
    <property type="entry name" value="Transferase(Phosphotransferase) domain 1"/>
    <property type="match status" value="1"/>
</dbReference>
<feature type="domain" description="PAS" evidence="17">
    <location>
        <begin position="113"/>
        <end position="184"/>
    </location>
</feature>
<sequence length="717" mass="80760">MDDTRLLEEQLLKKIQELEFRDANLREEMAKLTRCGASSGIGTVDFGIKIDCSNQSPLNSVQRPARPTSSCREIGGDHDKTMPTWKAGSASSKDKERSILDCLNPRGNNLSFTDKQSYNILQSMGQAIHIVDDKGLIIYWNRAAEDLYGYSASEAIGHYIVHLIAEEHVYEAGKEILHRSFMGESWTGMFPVINKQGRRFRVIVTNSPLYDDCGTLIGFISVTCDSKPFRETLTTFTSIRNPCTEDAYPSSSQPSKSGALATEQKSFQVKIASKLFDLLLRLTKSVRWITRTRAEARKNKIQGGNRPYGNRKSLLETAVYDPREYAKEKMYQEKLFGDFSDEDTSKMRGCKMTTSGVTGIFLPWKGGGRDMSMRRTTTHGIYPSLNHELKDDFDHQKSPALPKKVVEGYLFSSKACSSVVTSGSSSSSSKSTPRRTISEADSMSYDISWGDLILGEQIGRGSCATVYHGLWCGSDVAVKVFSNIEYSDDLLRTFKQEVLLMKRLRHPNVLLFMGAVTSPQHLCIVTEFLPRGSLFNLLRRKPPALGWKRRVLMALDIARSMNYLHCYNPPIVHRDLKSSNLLVDNNWNLKVGDFGLSRLKHATFLTTKNANGTPQWMAPEVIRNEPADEKSDVYSFGVVLWELVTGRIPWDDQIPVQVIGAVGFMDQRVEIPEDTDPQWASLINTCLHSDSKCRPTFGELLERLNAMRRSYFAKCTK</sequence>
<keyword evidence="12" id="KW-0675">Receptor</keyword>